<dbReference type="GO" id="GO:0009360">
    <property type="term" value="C:DNA polymerase III complex"/>
    <property type="evidence" value="ECO:0007669"/>
    <property type="project" value="InterPro"/>
</dbReference>
<reference evidence="14" key="1">
    <citation type="submission" date="2017-09" db="EMBL/GenBank/DDBJ databases">
        <title>Depth-based differentiation of microbial function through sediment-hosted aquifers and enrichment of novel symbionts in the deep terrestrial subsurface.</title>
        <authorList>
            <person name="Probst A.J."/>
            <person name="Ladd B."/>
            <person name="Jarett J.K."/>
            <person name="Geller-Mcgrath D.E."/>
            <person name="Sieber C.M.K."/>
            <person name="Emerson J.B."/>
            <person name="Anantharaman K."/>
            <person name="Thomas B.C."/>
            <person name="Malmstrom R."/>
            <person name="Stieglmeier M."/>
            <person name="Klingl A."/>
            <person name="Woyke T."/>
            <person name="Ryan C.M."/>
            <person name="Banfield J.F."/>
        </authorList>
    </citation>
    <scope>NUCLEOTIDE SEQUENCE [LARGE SCALE GENOMIC DNA]</scope>
</reference>
<dbReference type="PANTHER" id="PTHR30478">
    <property type="entry name" value="DNA POLYMERASE III SUBUNIT BETA"/>
    <property type="match status" value="1"/>
</dbReference>
<dbReference type="GO" id="GO:0006271">
    <property type="term" value="P:DNA strand elongation involved in DNA replication"/>
    <property type="evidence" value="ECO:0007669"/>
    <property type="project" value="TreeGrafter"/>
</dbReference>
<name>A0A2M7W401_9BACT</name>
<gene>
    <name evidence="13" type="primary">dnaN</name>
    <name evidence="13" type="ORF">COX60_01670</name>
</gene>
<dbReference type="Proteomes" id="UP000230137">
    <property type="component" value="Unassembled WGS sequence"/>
</dbReference>
<dbReference type="EMBL" id="PFQF01000028">
    <property type="protein sequence ID" value="PJA20396.1"/>
    <property type="molecule type" value="Genomic_DNA"/>
</dbReference>
<dbReference type="Pfam" id="PF02768">
    <property type="entry name" value="DNA_pol3_beta_3"/>
    <property type="match status" value="1"/>
</dbReference>
<evidence type="ECO:0000259" key="11">
    <source>
        <dbReference type="Pfam" id="PF02767"/>
    </source>
</evidence>
<dbReference type="SUPFAM" id="SSF55979">
    <property type="entry name" value="DNA clamp"/>
    <property type="match status" value="3"/>
</dbReference>
<dbReference type="AlphaFoldDB" id="A0A2M7W401"/>
<comment type="similarity">
    <text evidence="2 9">Belongs to the beta sliding clamp family.</text>
</comment>
<keyword evidence="8" id="KW-0238">DNA-binding</keyword>
<evidence type="ECO:0000256" key="7">
    <source>
        <dbReference type="ARBA" id="ARBA00022932"/>
    </source>
</evidence>
<comment type="function">
    <text evidence="9">Confers DNA tethering and processivity to DNA polymerases and other proteins. Acts as a clamp, forming a ring around DNA (a reaction catalyzed by the clamp-loading complex) which diffuses in an ATP-independent manner freely and bidirectionally along dsDNA. Initially characterized for its ability to contact the catalytic subunit of DNA polymerase III (Pol III), a complex, multichain enzyme responsible for most of the replicative synthesis in bacteria; Pol III exhibits 3'-5' exonuclease proofreading activity. The beta chain is required for initiation of replication as well as for processivity of DNA replication.</text>
</comment>
<keyword evidence="3 9" id="KW-0963">Cytoplasm</keyword>
<dbReference type="GO" id="GO:0003677">
    <property type="term" value="F:DNA binding"/>
    <property type="evidence" value="ECO:0007669"/>
    <property type="project" value="UniProtKB-UniRule"/>
</dbReference>
<comment type="subunit">
    <text evidence="9">Forms a ring-shaped head-to-tail homodimer around DNA.</text>
</comment>
<dbReference type="GO" id="GO:0003887">
    <property type="term" value="F:DNA-directed DNA polymerase activity"/>
    <property type="evidence" value="ECO:0007669"/>
    <property type="project" value="UniProtKB-UniRule"/>
</dbReference>
<evidence type="ECO:0000256" key="9">
    <source>
        <dbReference type="PIRNR" id="PIRNR000804"/>
    </source>
</evidence>
<evidence type="ECO:0000256" key="4">
    <source>
        <dbReference type="ARBA" id="ARBA00022679"/>
    </source>
</evidence>
<dbReference type="InterPro" id="IPR022634">
    <property type="entry name" value="DNA_polIII_beta_N"/>
</dbReference>
<evidence type="ECO:0000313" key="13">
    <source>
        <dbReference type="EMBL" id="PJA20396.1"/>
    </source>
</evidence>
<dbReference type="GO" id="GO:0005737">
    <property type="term" value="C:cytoplasm"/>
    <property type="evidence" value="ECO:0007669"/>
    <property type="project" value="UniProtKB-SubCell"/>
</dbReference>
<evidence type="ECO:0000256" key="6">
    <source>
        <dbReference type="ARBA" id="ARBA00022705"/>
    </source>
</evidence>
<accession>A0A2M7W401</accession>
<dbReference type="InterPro" id="IPR046938">
    <property type="entry name" value="DNA_clamp_sf"/>
</dbReference>
<proteinExistence type="inferred from homology"/>
<dbReference type="PANTHER" id="PTHR30478:SF0">
    <property type="entry name" value="BETA SLIDING CLAMP"/>
    <property type="match status" value="1"/>
</dbReference>
<organism evidence="13 14">
    <name type="scientific">Candidatus Berkelbacteria bacterium CG_4_10_14_0_2_um_filter_35_9_33_12</name>
    <dbReference type="NCBI Taxonomy" id="1974499"/>
    <lineage>
        <taxon>Bacteria</taxon>
        <taxon>Candidatus Berkelbacteria</taxon>
    </lineage>
</organism>
<feature type="domain" description="DNA polymerase III beta sliding clamp N-terminal" evidence="10">
    <location>
        <begin position="1"/>
        <end position="117"/>
    </location>
</feature>
<dbReference type="SMART" id="SM00480">
    <property type="entry name" value="POL3Bc"/>
    <property type="match status" value="1"/>
</dbReference>
<dbReference type="CDD" id="cd00140">
    <property type="entry name" value="beta_clamp"/>
    <property type="match status" value="1"/>
</dbReference>
<feature type="domain" description="DNA polymerase III beta sliding clamp central" evidence="11">
    <location>
        <begin position="128"/>
        <end position="241"/>
    </location>
</feature>
<evidence type="ECO:0000259" key="10">
    <source>
        <dbReference type="Pfam" id="PF00712"/>
    </source>
</evidence>
<evidence type="ECO:0000256" key="5">
    <source>
        <dbReference type="ARBA" id="ARBA00022695"/>
    </source>
</evidence>
<dbReference type="Gene3D" id="3.70.10.10">
    <property type="match status" value="1"/>
</dbReference>
<feature type="domain" description="DNA polymerase III beta sliding clamp C-terminal" evidence="12">
    <location>
        <begin position="243"/>
        <end position="362"/>
    </location>
</feature>
<dbReference type="NCBIfam" id="TIGR00663">
    <property type="entry name" value="dnan"/>
    <property type="match status" value="1"/>
</dbReference>
<evidence type="ECO:0000256" key="8">
    <source>
        <dbReference type="ARBA" id="ARBA00023125"/>
    </source>
</evidence>
<sequence length="369" mass="40807">MKAICLSENLVSGLAIISRVTGRNTILPILNNVLIEASNGKLILSSTNLEMAVVTKIGANVKNSGKLTVPARLMYEFVSLNKDNNISLELDGTKFNLISEKNNASLNTLSVNDFPPIPGSEDGLKIKLDKNEFFSALEKVVFACAIDETRPVLTGVYLKIIHNQLTLVGTDSYRLAEITLTDIGVDDEVEILIPATTVLELVKIFTKDDSKIELNISSNQIEINDPKTTIISKLISGNFPEYKEIIPSSFKTDITIEKKELIDSLKLAQSFSRDNSGNVVFKIKDKNLTIIARSDQFGENISKVNTEINGEDVRITFNVKFILELLDKINCQKITLLLNGPSSPVKIGSSEINNFIYIVMPLKVEEKEE</sequence>
<dbReference type="InterPro" id="IPR022635">
    <property type="entry name" value="DNA_polIII_beta_C"/>
</dbReference>
<evidence type="ECO:0000313" key="14">
    <source>
        <dbReference type="Proteomes" id="UP000230137"/>
    </source>
</evidence>
<dbReference type="Pfam" id="PF02767">
    <property type="entry name" value="DNA_pol3_beta_2"/>
    <property type="match status" value="1"/>
</dbReference>
<evidence type="ECO:0000256" key="2">
    <source>
        <dbReference type="ARBA" id="ARBA00010752"/>
    </source>
</evidence>
<evidence type="ECO:0000259" key="12">
    <source>
        <dbReference type="Pfam" id="PF02768"/>
    </source>
</evidence>
<comment type="subcellular location">
    <subcellularLocation>
        <location evidence="1 9">Cytoplasm</location>
    </subcellularLocation>
</comment>
<dbReference type="GO" id="GO:0008408">
    <property type="term" value="F:3'-5' exonuclease activity"/>
    <property type="evidence" value="ECO:0007669"/>
    <property type="project" value="InterPro"/>
</dbReference>
<keyword evidence="6 9" id="KW-0235">DNA replication</keyword>
<dbReference type="Pfam" id="PF00712">
    <property type="entry name" value="DNA_pol3_beta"/>
    <property type="match status" value="1"/>
</dbReference>
<keyword evidence="7 9" id="KW-0239">DNA-directed DNA polymerase</keyword>
<dbReference type="PIRSF" id="PIRSF000804">
    <property type="entry name" value="DNA_pol_III_b"/>
    <property type="match status" value="1"/>
</dbReference>
<comment type="caution">
    <text evidence="13">The sequence shown here is derived from an EMBL/GenBank/DDBJ whole genome shotgun (WGS) entry which is preliminary data.</text>
</comment>
<dbReference type="Gene3D" id="3.10.150.10">
    <property type="entry name" value="DNA Polymerase III, subunit A, domain 2"/>
    <property type="match status" value="1"/>
</dbReference>
<protein>
    <recommendedName>
        <fullName evidence="9">Beta sliding clamp</fullName>
    </recommendedName>
</protein>
<keyword evidence="5 9" id="KW-0548">Nucleotidyltransferase</keyword>
<evidence type="ECO:0000256" key="1">
    <source>
        <dbReference type="ARBA" id="ARBA00004496"/>
    </source>
</evidence>
<dbReference type="InterPro" id="IPR001001">
    <property type="entry name" value="DNA_polIII_beta"/>
</dbReference>
<dbReference type="InterPro" id="IPR022637">
    <property type="entry name" value="DNA_polIII_beta_cen"/>
</dbReference>
<evidence type="ECO:0000256" key="3">
    <source>
        <dbReference type="ARBA" id="ARBA00022490"/>
    </source>
</evidence>
<keyword evidence="4 9" id="KW-0808">Transferase</keyword>